<evidence type="ECO:0000256" key="1">
    <source>
        <dbReference type="ARBA" id="ARBA00022553"/>
    </source>
</evidence>
<protein>
    <submittedName>
        <fullName evidence="4">Response regulator</fullName>
    </submittedName>
</protein>
<dbReference type="SMART" id="SM00448">
    <property type="entry name" value="REC"/>
    <property type="match status" value="2"/>
</dbReference>
<dbReference type="Pfam" id="PF13581">
    <property type="entry name" value="HATPase_c_2"/>
    <property type="match status" value="1"/>
</dbReference>
<accession>A0ABX6N300</accession>
<dbReference type="SMART" id="SM00331">
    <property type="entry name" value="PP2C_SIG"/>
    <property type="match status" value="1"/>
</dbReference>
<dbReference type="Gene3D" id="3.60.40.10">
    <property type="entry name" value="PPM-type phosphatase domain"/>
    <property type="match status" value="2"/>
</dbReference>
<dbReference type="InterPro" id="IPR001789">
    <property type="entry name" value="Sig_transdc_resp-reg_receiver"/>
</dbReference>
<name>A0ABX6N300_9BURK</name>
<dbReference type="SUPFAM" id="SSF81606">
    <property type="entry name" value="PP2C-like"/>
    <property type="match status" value="1"/>
</dbReference>
<dbReference type="RefSeq" id="WP_171097342.1">
    <property type="nucleotide sequence ID" value="NZ_CP053084.1"/>
</dbReference>
<evidence type="ECO:0000313" key="5">
    <source>
        <dbReference type="Proteomes" id="UP000501130"/>
    </source>
</evidence>
<dbReference type="InterPro" id="IPR003594">
    <property type="entry name" value="HATPase_dom"/>
</dbReference>
<evidence type="ECO:0000259" key="3">
    <source>
        <dbReference type="PROSITE" id="PS50110"/>
    </source>
</evidence>
<feature type="domain" description="Response regulatory" evidence="3">
    <location>
        <begin position="451"/>
        <end position="567"/>
    </location>
</feature>
<dbReference type="SUPFAM" id="SSF52172">
    <property type="entry name" value="CheY-like"/>
    <property type="match status" value="2"/>
</dbReference>
<dbReference type="SUPFAM" id="SSF55874">
    <property type="entry name" value="ATPase domain of HSP90 chaperone/DNA topoisomerase II/histidine kinase"/>
    <property type="match status" value="1"/>
</dbReference>
<dbReference type="PANTHER" id="PTHR44591:SF3">
    <property type="entry name" value="RESPONSE REGULATORY DOMAIN-CONTAINING PROTEIN"/>
    <property type="match status" value="1"/>
</dbReference>
<sequence length="1026" mass="114576">MTEHEPNKQLPRILVVDDSVVERNLFVHMVAKWGYPVEFAASGQEAIELVERHRFQLVLADWQMPGMQGTELCVALRQLDLGQYTYIILMSAQNDEEFLIKALDAGADDVLTKPVDGNELEARLQSAVRRIELQARLARKTNELAHAHDVIAHDLRAVSGLQRSFLPEAQSPFQGLNYQWLSVPSKYVSGDHLQVFELQRDVYGFYLLDVSGHGIPAAVKSMQLVQMFADRSATSIVFEGRLGSDGQRLVSRPRDVVARLNRLFQQTESDLSYFTMIYGVFNTANRQVSLCQAGHPSPLLLSAGKPANVLGSGGYPVGLFDFDDFEDIELTLGNEDALILYSDGVTEVLSASSEAFGEKRLLDFVNQQSSQGRWSDLPERIQMRVQHWGGSVIEQKGFEDDVSILMLAPRPGVLDQCDVVDADRQVPELVFRLQEIQANLPSSLPAKAGKSIVIVDDSRSFLRIFEAMLHSWGYTVHSAKNGHEALALIEIHQPDFVLTDWDMPGMSGIELCEQVRAQKQNAYTYIIMITGYASRDDLLNSLRVGADDFMTKPVNPSELKVRLKTAERIADLHTGLERRHTELSQLYEALQRDMREVSRIQRALLPKSKQYPWPFAIQTIYQPQGYVCGKQMGLLETQANEHGFFMLNMAGQDTATALQTMALARWFSMARATRVLFPVEETSSKIRRYLASPEQVLAQLSSISPSLKDEPPQFDLLYGLINLDQGTLLVAGIGDWAMVMAQPGLAPAFLGTHGEPGQALGVGQVIYQGVIAPGSRLYFYPRECANTLGVPDIQVWQQSVLLDDTQGDVLSREFSRLLDSGRNEVDIVGDLSLLGIQWRESFEVQRLALPSARVSELADEFVQTGLTLQDEFSSHEHAFKLGEFLNYTAFTAVADTVNIGVLSRAVRAFVEELAYTEEVCYNTDLVVSEALTNVMLHGFKDKRPEPAQLTVLAFQHGVGVLIEDWGSSIPAHVLSKMHHEHSFQDDLSLGDLPEGGMGLAFMRMVSRRFVYQAKQNQRGNRLLLLL</sequence>
<dbReference type="CDD" id="cd16936">
    <property type="entry name" value="HATPase_RsbW-like"/>
    <property type="match status" value="1"/>
</dbReference>
<dbReference type="Gene3D" id="3.40.50.2300">
    <property type="match status" value="2"/>
</dbReference>
<dbReference type="InterPro" id="IPR011006">
    <property type="entry name" value="CheY-like_superfamily"/>
</dbReference>
<keyword evidence="5" id="KW-1185">Reference proteome</keyword>
<dbReference type="Proteomes" id="UP000501130">
    <property type="component" value="Chromosome"/>
</dbReference>
<reference evidence="4 5" key="1">
    <citation type="submission" date="2020-05" db="EMBL/GenBank/DDBJ databases">
        <title>Compete genome of Limnobacter sp. SAORIC-580.</title>
        <authorList>
            <person name="Song J."/>
            <person name="Cho J.-C."/>
        </authorList>
    </citation>
    <scope>NUCLEOTIDE SEQUENCE [LARGE SCALE GENOMIC DNA]</scope>
    <source>
        <strain evidence="4 5">SAORIC-580</strain>
    </source>
</reference>
<dbReference type="PANTHER" id="PTHR44591">
    <property type="entry name" value="STRESS RESPONSE REGULATOR PROTEIN 1"/>
    <property type="match status" value="1"/>
</dbReference>
<feature type="modified residue" description="4-aspartylphosphate" evidence="2">
    <location>
        <position position="61"/>
    </location>
</feature>
<feature type="domain" description="Response regulatory" evidence="3">
    <location>
        <begin position="12"/>
        <end position="128"/>
    </location>
</feature>
<dbReference type="InterPro" id="IPR050595">
    <property type="entry name" value="Bact_response_regulator"/>
</dbReference>
<dbReference type="InterPro" id="IPR036457">
    <property type="entry name" value="PPM-type-like_dom_sf"/>
</dbReference>
<dbReference type="InterPro" id="IPR001932">
    <property type="entry name" value="PPM-type_phosphatase-like_dom"/>
</dbReference>
<keyword evidence="1 2" id="KW-0597">Phosphoprotein</keyword>
<feature type="modified residue" description="4-aspartylphosphate" evidence="2">
    <location>
        <position position="500"/>
    </location>
</feature>
<dbReference type="PROSITE" id="PS50110">
    <property type="entry name" value="RESPONSE_REGULATORY"/>
    <property type="match status" value="2"/>
</dbReference>
<evidence type="ECO:0000313" key="4">
    <source>
        <dbReference type="EMBL" id="QJR28478.1"/>
    </source>
</evidence>
<dbReference type="Pfam" id="PF00072">
    <property type="entry name" value="Response_reg"/>
    <property type="match status" value="2"/>
</dbReference>
<dbReference type="CDD" id="cd17546">
    <property type="entry name" value="REC_hyHK_CKI1_RcsC-like"/>
    <property type="match status" value="1"/>
</dbReference>
<dbReference type="InterPro" id="IPR036890">
    <property type="entry name" value="HATPase_C_sf"/>
</dbReference>
<evidence type="ECO:0000256" key="2">
    <source>
        <dbReference type="PROSITE-ProRule" id="PRU00169"/>
    </source>
</evidence>
<dbReference type="CDD" id="cd00156">
    <property type="entry name" value="REC"/>
    <property type="match status" value="1"/>
</dbReference>
<gene>
    <name evidence="4" type="ORF">HKT17_01495</name>
</gene>
<proteinExistence type="predicted"/>
<dbReference type="Gene3D" id="3.30.565.10">
    <property type="entry name" value="Histidine kinase-like ATPase, C-terminal domain"/>
    <property type="match status" value="1"/>
</dbReference>
<organism evidence="4 5">
    <name type="scientific">Limnobacter profundi</name>
    <dbReference type="NCBI Taxonomy" id="2732163"/>
    <lineage>
        <taxon>Bacteria</taxon>
        <taxon>Pseudomonadati</taxon>
        <taxon>Pseudomonadota</taxon>
        <taxon>Betaproteobacteria</taxon>
        <taxon>Burkholderiales</taxon>
        <taxon>Burkholderiaceae</taxon>
        <taxon>Limnobacter</taxon>
    </lineage>
</organism>
<dbReference type="Pfam" id="PF07228">
    <property type="entry name" value="SpoIIE"/>
    <property type="match status" value="1"/>
</dbReference>
<dbReference type="EMBL" id="CP053084">
    <property type="protein sequence ID" value="QJR28478.1"/>
    <property type="molecule type" value="Genomic_DNA"/>
</dbReference>